<dbReference type="OrthoDB" id="9798990at2"/>
<evidence type="ECO:0000259" key="1">
    <source>
        <dbReference type="Pfam" id="PF01850"/>
    </source>
</evidence>
<dbReference type="SUPFAM" id="SSF88723">
    <property type="entry name" value="PIN domain-like"/>
    <property type="match status" value="1"/>
</dbReference>
<dbReference type="RefSeq" id="WP_076630882.1">
    <property type="nucleotide sequence ID" value="NZ_CP019317.1"/>
</dbReference>
<keyword evidence="2" id="KW-0614">Plasmid</keyword>
<dbReference type="KEGG" id="tom:BWR18_20935"/>
<dbReference type="Pfam" id="PF01850">
    <property type="entry name" value="PIN"/>
    <property type="match status" value="1"/>
</dbReference>
<evidence type="ECO:0000313" key="3">
    <source>
        <dbReference type="Proteomes" id="UP000186336"/>
    </source>
</evidence>
<dbReference type="InterPro" id="IPR002716">
    <property type="entry name" value="PIN_dom"/>
</dbReference>
<feature type="domain" description="PIN" evidence="1">
    <location>
        <begin position="4"/>
        <end position="122"/>
    </location>
</feature>
<proteinExistence type="predicted"/>
<name>A0A1P8N204_9RHOB</name>
<evidence type="ECO:0000313" key="2">
    <source>
        <dbReference type="EMBL" id="APX14322.1"/>
    </source>
</evidence>
<dbReference type="Gene3D" id="3.40.50.1010">
    <property type="entry name" value="5'-nuclease"/>
    <property type="match status" value="1"/>
</dbReference>
<dbReference type="InterPro" id="IPR041705">
    <property type="entry name" value="PIN_Sll0205"/>
</dbReference>
<organism evidence="2 3">
    <name type="scientific">Tateyamaria omphalii</name>
    <dbReference type="NCBI Taxonomy" id="299262"/>
    <lineage>
        <taxon>Bacteria</taxon>
        <taxon>Pseudomonadati</taxon>
        <taxon>Pseudomonadota</taxon>
        <taxon>Alphaproteobacteria</taxon>
        <taxon>Rhodobacterales</taxon>
        <taxon>Roseobacteraceae</taxon>
        <taxon>Tateyamaria</taxon>
    </lineage>
</organism>
<dbReference type="PANTHER" id="PTHR36173">
    <property type="entry name" value="RIBONUCLEASE VAPC16-RELATED"/>
    <property type="match status" value="1"/>
</dbReference>
<keyword evidence="3" id="KW-1185">Reference proteome</keyword>
<reference evidence="2 3" key="1">
    <citation type="submission" date="2017-01" db="EMBL/GenBank/DDBJ databases">
        <title>Complete genome of Tateyamaria omphalii DOK1-4 isolated from seawater in Dokdo.</title>
        <authorList>
            <person name="Kim J.H."/>
            <person name="Chi W.-J."/>
        </authorList>
    </citation>
    <scope>NUCLEOTIDE SEQUENCE [LARGE SCALE GENOMIC DNA]</scope>
    <source>
        <strain evidence="2 3">DOK1-4</strain>
        <plasmid evidence="2 3">pDOK1-4-5</plasmid>
    </source>
</reference>
<accession>A0A1P8N204</accession>
<dbReference type="InterPro" id="IPR029060">
    <property type="entry name" value="PIN-like_dom_sf"/>
</dbReference>
<dbReference type="AlphaFoldDB" id="A0A1P8N204"/>
<dbReference type="InterPro" id="IPR052919">
    <property type="entry name" value="TA_system_RNase"/>
</dbReference>
<gene>
    <name evidence="2" type="ORF">BWR18_20935</name>
</gene>
<dbReference type="EMBL" id="CP019317">
    <property type="protein sequence ID" value="APX14322.1"/>
    <property type="molecule type" value="Genomic_DNA"/>
</dbReference>
<geneLocation type="plasmid" evidence="2 3">
    <name>pDOK1-4-5</name>
</geneLocation>
<sequence>MTSVLLDTHSWVWTLTDDMRLTQSARAAISNAQQVHVSPITFFEIGQKVRVGKWPEMEPHVQKLAEYLYDQGGAVATMTPDICIRASVMEWSHRDPFDRLIGATAEAMAAPLISADTVFDDLSSVARVW</sequence>
<protein>
    <submittedName>
        <fullName evidence="2">Twitching motility protein PilT</fullName>
    </submittedName>
</protein>
<dbReference type="Proteomes" id="UP000186336">
    <property type="component" value="Plasmid pDOK1-4-5"/>
</dbReference>
<dbReference type="CDD" id="cd09872">
    <property type="entry name" value="PIN_Sll0205-like"/>
    <property type="match status" value="1"/>
</dbReference>